<dbReference type="Gene3D" id="2.130.10.10">
    <property type="entry name" value="YVTN repeat-like/Quinoprotein amine dehydrogenase"/>
    <property type="match status" value="3"/>
</dbReference>
<dbReference type="Pfam" id="PF07495">
    <property type="entry name" value="Y_Y_Y"/>
    <property type="match status" value="1"/>
</dbReference>
<keyword evidence="3" id="KW-0597">Phosphoprotein</keyword>
<dbReference type="Pfam" id="PF07494">
    <property type="entry name" value="Reg_prop"/>
    <property type="match status" value="4"/>
</dbReference>
<dbReference type="InterPro" id="IPR011110">
    <property type="entry name" value="Reg_prop"/>
</dbReference>
<dbReference type="Pfam" id="PF02518">
    <property type="entry name" value="HATPase_c"/>
    <property type="match status" value="1"/>
</dbReference>
<keyword evidence="5" id="KW-1133">Transmembrane helix</keyword>
<dbReference type="Gene3D" id="1.10.287.130">
    <property type="match status" value="1"/>
</dbReference>
<evidence type="ECO:0000259" key="6">
    <source>
        <dbReference type="PROSITE" id="PS50109"/>
    </source>
</evidence>
<dbReference type="CDD" id="cd00146">
    <property type="entry name" value="PKD"/>
    <property type="match status" value="1"/>
</dbReference>
<dbReference type="SUPFAM" id="SSF63829">
    <property type="entry name" value="Calcium-dependent phosphotriesterase"/>
    <property type="match status" value="2"/>
</dbReference>
<dbReference type="Gene3D" id="3.30.565.10">
    <property type="entry name" value="Histidine kinase-like ATPase, C-terminal domain"/>
    <property type="match status" value="1"/>
</dbReference>
<comment type="caution">
    <text evidence="7">The sequence shown here is derived from an EMBL/GenBank/DDBJ whole genome shotgun (WGS) entry which is preliminary data.</text>
</comment>
<keyword evidence="4" id="KW-0175">Coiled coil</keyword>
<dbReference type="InterPro" id="IPR004358">
    <property type="entry name" value="Sig_transdc_His_kin-like_C"/>
</dbReference>
<dbReference type="SUPFAM" id="SSF55874">
    <property type="entry name" value="ATPase domain of HSP90 chaperone/DNA topoisomerase II/histidine kinase"/>
    <property type="match status" value="1"/>
</dbReference>
<dbReference type="InterPro" id="IPR011123">
    <property type="entry name" value="Y_Y_Y"/>
</dbReference>
<dbReference type="InterPro" id="IPR036890">
    <property type="entry name" value="HATPase_C_sf"/>
</dbReference>
<evidence type="ECO:0000313" key="8">
    <source>
        <dbReference type="Proteomes" id="UP000625780"/>
    </source>
</evidence>
<dbReference type="InterPro" id="IPR036097">
    <property type="entry name" value="HisK_dim/P_sf"/>
</dbReference>
<evidence type="ECO:0000256" key="1">
    <source>
        <dbReference type="ARBA" id="ARBA00000085"/>
    </source>
</evidence>
<keyword evidence="8" id="KW-1185">Reference proteome</keyword>
<evidence type="ECO:0000256" key="3">
    <source>
        <dbReference type="ARBA" id="ARBA00022553"/>
    </source>
</evidence>
<evidence type="ECO:0000256" key="5">
    <source>
        <dbReference type="SAM" id="Phobius"/>
    </source>
</evidence>
<dbReference type="InterPro" id="IPR003661">
    <property type="entry name" value="HisK_dim/P_dom"/>
</dbReference>
<dbReference type="SUPFAM" id="SSF47384">
    <property type="entry name" value="Homodimeric domain of signal transducing histidine kinase"/>
    <property type="match status" value="1"/>
</dbReference>
<dbReference type="SMART" id="SM00387">
    <property type="entry name" value="HATPase_c"/>
    <property type="match status" value="1"/>
</dbReference>
<evidence type="ECO:0000313" key="7">
    <source>
        <dbReference type="EMBL" id="GGD48166.1"/>
    </source>
</evidence>
<keyword evidence="5" id="KW-0472">Membrane</keyword>
<sequence length="1254" mass="143660">MPVAESFRTVRIFLLALALFLHAITLSQREKIAFEKYGVAEGLPEEFARDVIQDDQGFIWITTQNGIVKYDGYEFKVFRGDKSDKKGNLQLRGGFKFVKARDGKIWTSNFGDGITSYDPITERFQNYLPNPDNPEELPYDFYTELLFEDSKENIWFLNYSRVLDTLVLAKINSSSGKMSKYLHKRNYPRFNHIVLNWELMEAGKDSSLWQLLHPGNLNIYNAEKDSMEQVIASGSTIPGTDIKDTIRMIVRGTESFDVLRGDKGVYLWDPVKRSCVESFTKLADRDNTLTPHNLQYAFIDIKGKLWVFQEEGNVTRVDLKSGTSKQIKYGEGSLKFSKGAKRTDQLSVFAQHDGGIWFATTNLSPFSEGEPLTYLYYDFAKERFTIYTEKFNDDSNPFPEGKHIFQFRTILDNSGLMWHATRPNIYKQSPKIRQIETFRHNPEDKTSIPSDTIFSLFEDSKDRLWVGTSNGLSLKEGDHFTKINFERGRNQKKLRQIRSIYEDSEGSIWVGTYGRGLFKLLERQKKLTPVNLFSGENKLEFSYDIEFIEEDTSGNLWISVWRQGIYILGKGTQEVIQKFEVDNSEKHGMNGLLVNSIYQDSEGVLWLGDSGDNEFGLYAYSPEDNAFKHFTHDPKDSLSLISNEIRFIEEDDQDRLWIGTDGGLCQFDREKGTFIRINEPLKMPSVTSFAPAGEGKIWISTYSGGGLALVGPNPEEVVFYGEEQGLLHNDVSQYSDQLLEDERGRLWLPNQRGLSVFDTGSLTFHNYGSREGMQSLPGWSRMIKTSDGMIWIGGFKGLNKIDPEVIFKKDSIRPNMVITRLGVNDTVYSGPDGDLFTKSVAFTRNIKLNHRQRDLSFEFVALHYLNPQDNLYSWKLENYDTDWSEPSKERKASYTNLSPGEYTFRVKGSNADGIWNEERASIRITIAPPWWRTWWAYGIYFLILLFIGYRVHLFQKEKTIRREREKAREKELKQAKEIKKAYAELKATQSQLIQSEKMASLGELTAGIAHEIQNPLNFVNNFSEVSQELIEELKEERAKSKKERDEKLEEELILDIDQNLEKISHHGKRADSIVKGMLLHSRGSSGQKEPTDINALADEYLRLAYHGLRAKDKSFNASMETDFDKSVGKINVVPQDIGRVILNLITNAFHAVQEKKKQVGGDYDPKVQIITKKVANTVEIQVMDNGNGIPKKIIQKIFEPFFTTKPSGRGTGLGLSMSYEIVTKEHKGKLKVSSKEGEGSTFKIILPIEERPKK</sequence>
<accession>A0ABQ1QVE4</accession>
<dbReference type="RefSeq" id="WP_188369932.1">
    <property type="nucleotide sequence ID" value="NZ_BMFH01000001.1"/>
</dbReference>
<dbReference type="InterPro" id="IPR015943">
    <property type="entry name" value="WD40/YVTN_repeat-like_dom_sf"/>
</dbReference>
<dbReference type="CDD" id="cd00082">
    <property type="entry name" value="HisKA"/>
    <property type="match status" value="1"/>
</dbReference>
<organism evidence="7 8">
    <name type="scientific">Muriicola marianensis</name>
    <dbReference type="NCBI Taxonomy" id="1324801"/>
    <lineage>
        <taxon>Bacteria</taxon>
        <taxon>Pseudomonadati</taxon>
        <taxon>Bacteroidota</taxon>
        <taxon>Flavobacteriia</taxon>
        <taxon>Flavobacteriales</taxon>
        <taxon>Flavobacteriaceae</taxon>
        <taxon>Muriicola</taxon>
    </lineage>
</organism>
<dbReference type="EC" id="2.7.13.3" evidence="2"/>
<comment type="catalytic activity">
    <reaction evidence="1">
        <text>ATP + protein L-histidine = ADP + protein N-phospho-L-histidine.</text>
        <dbReference type="EC" id="2.7.13.3"/>
    </reaction>
</comment>
<name>A0ABQ1QVE4_9FLAO</name>
<dbReference type="PRINTS" id="PR00344">
    <property type="entry name" value="BCTRLSENSOR"/>
</dbReference>
<dbReference type="Gene3D" id="2.60.40.10">
    <property type="entry name" value="Immunoglobulins"/>
    <property type="match status" value="1"/>
</dbReference>
<evidence type="ECO:0000256" key="4">
    <source>
        <dbReference type="SAM" id="Coils"/>
    </source>
</evidence>
<feature type="domain" description="Histidine kinase" evidence="6">
    <location>
        <begin position="1007"/>
        <end position="1250"/>
    </location>
</feature>
<feature type="coiled-coil region" evidence="4">
    <location>
        <begin position="1019"/>
        <end position="1051"/>
    </location>
</feature>
<dbReference type="SMART" id="SM00388">
    <property type="entry name" value="HisKA"/>
    <property type="match status" value="1"/>
</dbReference>
<dbReference type="InterPro" id="IPR005467">
    <property type="entry name" value="His_kinase_dom"/>
</dbReference>
<reference evidence="8" key="1">
    <citation type="journal article" date="2019" name="Int. J. Syst. Evol. Microbiol.">
        <title>The Global Catalogue of Microorganisms (GCM) 10K type strain sequencing project: providing services to taxonomists for standard genome sequencing and annotation.</title>
        <authorList>
            <consortium name="The Broad Institute Genomics Platform"/>
            <consortium name="The Broad Institute Genome Sequencing Center for Infectious Disease"/>
            <person name="Wu L."/>
            <person name="Ma J."/>
        </authorList>
    </citation>
    <scope>NUCLEOTIDE SEQUENCE [LARGE SCALE GENOMIC DNA]</scope>
    <source>
        <strain evidence="8">CGMCC 1.12606</strain>
    </source>
</reference>
<proteinExistence type="predicted"/>
<dbReference type="PROSITE" id="PS50109">
    <property type="entry name" value="HIS_KIN"/>
    <property type="match status" value="1"/>
</dbReference>
<evidence type="ECO:0000256" key="2">
    <source>
        <dbReference type="ARBA" id="ARBA00012438"/>
    </source>
</evidence>
<dbReference type="PANTHER" id="PTHR43547">
    <property type="entry name" value="TWO-COMPONENT HISTIDINE KINASE"/>
    <property type="match status" value="1"/>
</dbReference>
<dbReference type="Proteomes" id="UP000625780">
    <property type="component" value="Unassembled WGS sequence"/>
</dbReference>
<keyword evidence="5" id="KW-0812">Transmembrane</keyword>
<feature type="transmembrane region" description="Helical" evidence="5">
    <location>
        <begin position="934"/>
        <end position="954"/>
    </location>
</feature>
<dbReference type="EMBL" id="BMFH01000001">
    <property type="protein sequence ID" value="GGD48166.1"/>
    <property type="molecule type" value="Genomic_DNA"/>
</dbReference>
<dbReference type="PANTHER" id="PTHR43547:SF2">
    <property type="entry name" value="HYBRID SIGNAL TRANSDUCTION HISTIDINE KINASE C"/>
    <property type="match status" value="1"/>
</dbReference>
<dbReference type="InterPro" id="IPR013783">
    <property type="entry name" value="Ig-like_fold"/>
</dbReference>
<dbReference type="InterPro" id="IPR003594">
    <property type="entry name" value="HATPase_dom"/>
</dbReference>
<gene>
    <name evidence="7" type="ORF">GCM10011361_13690</name>
</gene>
<protein>
    <recommendedName>
        <fullName evidence="2">histidine kinase</fullName>
        <ecNumber evidence="2">2.7.13.3</ecNumber>
    </recommendedName>
</protein>